<evidence type="ECO:0000313" key="3">
    <source>
        <dbReference type="Proteomes" id="UP000015104"/>
    </source>
</evidence>
<dbReference type="EMBL" id="CAEY01000333">
    <property type="status" value="NOT_ANNOTATED_CDS"/>
    <property type="molecule type" value="Genomic_DNA"/>
</dbReference>
<evidence type="ECO:0000313" key="2">
    <source>
        <dbReference type="EnsemblMetazoa" id="tetur17g01220.1"/>
    </source>
</evidence>
<dbReference type="PROSITE" id="PS51257">
    <property type="entry name" value="PROKAR_LIPOPROTEIN"/>
    <property type="match status" value="1"/>
</dbReference>
<keyword evidence="3" id="KW-1185">Reference proteome</keyword>
<reference evidence="3" key="1">
    <citation type="submission" date="2011-08" db="EMBL/GenBank/DDBJ databases">
        <authorList>
            <person name="Rombauts S."/>
        </authorList>
    </citation>
    <scope>NUCLEOTIDE SEQUENCE</scope>
    <source>
        <strain evidence="3">London</strain>
    </source>
</reference>
<keyword evidence="1" id="KW-0812">Transmembrane</keyword>
<dbReference type="Proteomes" id="UP000015104">
    <property type="component" value="Unassembled WGS sequence"/>
</dbReference>
<organism evidence="2 3">
    <name type="scientific">Tetranychus urticae</name>
    <name type="common">Two-spotted spider mite</name>
    <dbReference type="NCBI Taxonomy" id="32264"/>
    <lineage>
        <taxon>Eukaryota</taxon>
        <taxon>Metazoa</taxon>
        <taxon>Ecdysozoa</taxon>
        <taxon>Arthropoda</taxon>
        <taxon>Chelicerata</taxon>
        <taxon>Arachnida</taxon>
        <taxon>Acari</taxon>
        <taxon>Acariformes</taxon>
        <taxon>Trombidiformes</taxon>
        <taxon>Prostigmata</taxon>
        <taxon>Eleutherengona</taxon>
        <taxon>Raphignathae</taxon>
        <taxon>Tetranychoidea</taxon>
        <taxon>Tetranychidae</taxon>
        <taxon>Tetranychus</taxon>
    </lineage>
</organism>
<accession>T1KPP1</accession>
<keyword evidence="1" id="KW-1133">Transmembrane helix</keyword>
<name>T1KPP1_TETUR</name>
<protein>
    <submittedName>
        <fullName evidence="2">Uncharacterized protein</fullName>
    </submittedName>
</protein>
<reference evidence="2" key="2">
    <citation type="submission" date="2015-06" db="UniProtKB">
        <authorList>
            <consortium name="EnsemblMetazoa"/>
        </authorList>
    </citation>
    <scope>IDENTIFICATION</scope>
</reference>
<dbReference type="AlphaFoldDB" id="T1KPP1"/>
<evidence type="ECO:0000256" key="1">
    <source>
        <dbReference type="SAM" id="Phobius"/>
    </source>
</evidence>
<keyword evidence="1" id="KW-0472">Membrane</keyword>
<proteinExistence type="predicted"/>
<feature type="transmembrane region" description="Helical" evidence="1">
    <location>
        <begin position="12"/>
        <end position="35"/>
    </location>
</feature>
<dbReference type="HOGENOM" id="CLU_2336298_0_0_1"/>
<dbReference type="EnsemblMetazoa" id="tetur17g01220.1">
    <property type="protein sequence ID" value="tetur17g01220.1"/>
    <property type="gene ID" value="tetur17g01220"/>
</dbReference>
<sequence length="98" mass="11317">MLKHCEYHYEYVWSFATLLAIGCFLPIRATFPAIADHIINVLKRFKMHGTQISFSFNDQKIDHKDVNIKPLFLDIINSVEVFVDIVSVCTDDSLVNIE</sequence>